<dbReference type="InParanoid" id="C7YN98"/>
<evidence type="ECO:0000313" key="2">
    <source>
        <dbReference type="Proteomes" id="UP000005206"/>
    </source>
</evidence>
<dbReference type="VEuPathDB" id="FungiDB:NECHADRAFT_78154"/>
<evidence type="ECO:0000313" key="1">
    <source>
        <dbReference type="EMBL" id="EEU47586.1"/>
    </source>
</evidence>
<dbReference type="OrthoDB" id="10396590at2759"/>
<reference evidence="1 2" key="1">
    <citation type="journal article" date="2009" name="PLoS Genet.">
        <title>The genome of Nectria haematococca: contribution of supernumerary chromosomes to gene expansion.</title>
        <authorList>
            <person name="Coleman J.J."/>
            <person name="Rounsley S.D."/>
            <person name="Rodriguez-Carres M."/>
            <person name="Kuo A."/>
            <person name="Wasmann C.C."/>
            <person name="Grimwood J."/>
            <person name="Schmutz J."/>
            <person name="Taga M."/>
            <person name="White G.J."/>
            <person name="Zhou S."/>
            <person name="Schwartz D.C."/>
            <person name="Freitag M."/>
            <person name="Ma L.J."/>
            <person name="Danchin E.G."/>
            <person name="Henrissat B."/>
            <person name="Coutinho P.M."/>
            <person name="Nelson D.R."/>
            <person name="Straney D."/>
            <person name="Napoli C.A."/>
            <person name="Barker B.M."/>
            <person name="Gribskov M."/>
            <person name="Rep M."/>
            <person name="Kroken S."/>
            <person name="Molnar I."/>
            <person name="Rensing C."/>
            <person name="Kennell J.C."/>
            <person name="Zamora J."/>
            <person name="Farman M.L."/>
            <person name="Selker E.U."/>
            <person name="Salamov A."/>
            <person name="Shapiro H."/>
            <person name="Pangilinan J."/>
            <person name="Lindquist E."/>
            <person name="Lamers C."/>
            <person name="Grigoriev I.V."/>
            <person name="Geiser D.M."/>
            <person name="Covert S.F."/>
            <person name="Temporini E."/>
            <person name="Vanetten H.D."/>
        </authorList>
    </citation>
    <scope>NUCLEOTIDE SEQUENCE [LARGE SCALE GENOMIC DNA]</scope>
    <source>
        <strain evidence="2">ATCC MYA-4622 / CBS 123669 / FGSC 9596 / NRRL 45880 / 77-13-4</strain>
    </source>
</reference>
<dbReference type="EMBL" id="GG698897">
    <property type="protein sequence ID" value="EEU47586.1"/>
    <property type="molecule type" value="Genomic_DNA"/>
</dbReference>
<gene>
    <name evidence="1" type="ORF">NECHADRAFT_78154</name>
</gene>
<protein>
    <submittedName>
        <fullName evidence="1">Uncharacterized protein</fullName>
    </submittedName>
</protein>
<name>C7YN98_FUSV7</name>
<dbReference type="RefSeq" id="XP_003053299.1">
    <property type="nucleotide sequence ID" value="XM_003053253.1"/>
</dbReference>
<accession>C7YN98</accession>
<dbReference type="AlphaFoldDB" id="C7YN98"/>
<dbReference type="HOGENOM" id="CLU_1034749_0_0_1"/>
<dbReference type="GeneID" id="9671331"/>
<dbReference type="KEGG" id="nhe:NECHADRAFT_78154"/>
<organism evidence="1 2">
    <name type="scientific">Fusarium vanettenii (strain ATCC MYA-4622 / CBS 123669 / FGSC 9596 / NRRL 45880 / 77-13-4)</name>
    <name type="common">Fusarium solani subsp. pisi</name>
    <dbReference type="NCBI Taxonomy" id="660122"/>
    <lineage>
        <taxon>Eukaryota</taxon>
        <taxon>Fungi</taxon>
        <taxon>Dikarya</taxon>
        <taxon>Ascomycota</taxon>
        <taxon>Pezizomycotina</taxon>
        <taxon>Sordariomycetes</taxon>
        <taxon>Hypocreomycetidae</taxon>
        <taxon>Hypocreales</taxon>
        <taxon>Nectriaceae</taxon>
        <taxon>Fusarium</taxon>
        <taxon>Fusarium solani species complex</taxon>
        <taxon>Fusarium vanettenii</taxon>
    </lineage>
</organism>
<sequence>MAKNGLPRLFQDFQDFQDLHKNSSTALRHGPKTQKCSPTLDCFIPKRFDWLASGKSHPLHPNCYRSLRGLMHDAVKRVFNAEMKSSCATASLIQAMSHDCSVDGAWLLTEGSSLGSLLVQISLERCWEHRITRQSIPQTRNMAPPELTHGYAVISSMSMDQIWFGRGVLSSPMDPPGASQDPSKTSWRLPWLEIWMRPSAPASLARLSANLNGSEKRKFSYASNVQQWRIRHLVASGLTDMGAPENSLKWSEQPAFQDLGKCRISPHLL</sequence>
<proteinExistence type="predicted"/>
<keyword evidence="2" id="KW-1185">Reference proteome</keyword>
<dbReference type="Proteomes" id="UP000005206">
    <property type="component" value="Chromosome 3"/>
</dbReference>